<feature type="domain" description="Glycosyltransferase subfamily 4-like N-terminal" evidence="1">
    <location>
        <begin position="2"/>
        <end position="140"/>
    </location>
</feature>
<dbReference type="Proteomes" id="UP000287853">
    <property type="component" value="Unassembled WGS sequence"/>
</dbReference>
<dbReference type="GO" id="GO:0016757">
    <property type="term" value="F:glycosyltransferase activity"/>
    <property type="evidence" value="ECO:0007669"/>
    <property type="project" value="TreeGrafter"/>
</dbReference>
<name>A0A3S3RND0_9BACT</name>
<evidence type="ECO:0000313" key="2">
    <source>
        <dbReference type="EMBL" id="RWX43906.1"/>
    </source>
</evidence>
<dbReference type="CDD" id="cd03808">
    <property type="entry name" value="GT4_CapM-like"/>
    <property type="match status" value="1"/>
</dbReference>
<keyword evidence="2" id="KW-0808">Transferase</keyword>
<reference evidence="2 3" key="1">
    <citation type="submission" date="2017-01" db="EMBL/GenBank/DDBJ databases">
        <title>The cable genome- insights into the physiology and evolution of filamentous bacteria capable of sulfide oxidation via long distance electron transfer.</title>
        <authorList>
            <person name="Schreiber L."/>
            <person name="Bjerg J.T."/>
            <person name="Boggild A."/>
            <person name="Van De Vossenberg J."/>
            <person name="Meysman F."/>
            <person name="Nielsen L.P."/>
            <person name="Schramm A."/>
            <person name="Kjeldsen K.U."/>
        </authorList>
    </citation>
    <scope>NUCLEOTIDE SEQUENCE [LARGE SCALE GENOMIC DNA]</scope>
    <source>
        <strain evidence="2">MCF</strain>
    </source>
</reference>
<organism evidence="2 3">
    <name type="scientific">Candidatus Electrothrix aarhusensis</name>
    <dbReference type="NCBI Taxonomy" id="1859131"/>
    <lineage>
        <taxon>Bacteria</taxon>
        <taxon>Pseudomonadati</taxon>
        <taxon>Thermodesulfobacteriota</taxon>
        <taxon>Desulfobulbia</taxon>
        <taxon>Desulfobulbales</taxon>
        <taxon>Desulfobulbaceae</taxon>
        <taxon>Candidatus Electrothrix</taxon>
    </lineage>
</organism>
<proteinExistence type="predicted"/>
<comment type="caution">
    <text evidence="2">The sequence shown here is derived from an EMBL/GenBank/DDBJ whole genome shotgun (WGS) entry which is preliminary data.</text>
</comment>
<dbReference type="AlphaFoldDB" id="A0A3S3RND0"/>
<dbReference type="Gene3D" id="3.40.50.2000">
    <property type="entry name" value="Glycogen Phosphorylase B"/>
    <property type="match status" value="2"/>
</dbReference>
<dbReference type="PANTHER" id="PTHR12526:SF638">
    <property type="entry name" value="SPORE COAT PROTEIN SA"/>
    <property type="match status" value="1"/>
</dbReference>
<dbReference type="EMBL" id="MTKO01000106">
    <property type="protein sequence ID" value="RWX43906.1"/>
    <property type="molecule type" value="Genomic_DNA"/>
</dbReference>
<evidence type="ECO:0000313" key="3">
    <source>
        <dbReference type="Proteomes" id="UP000287853"/>
    </source>
</evidence>
<accession>A0A3S3RND0</accession>
<evidence type="ECO:0000259" key="1">
    <source>
        <dbReference type="Pfam" id="PF13477"/>
    </source>
</evidence>
<sequence>MKIIFFANTDWYLYNFRLALARSLREQGAEVIMMSPPGEYGSRIEAEGFRWIPLPMERRSLNPFREIQLLRYICSIYKKEQPDAVHNFTIKSVIYGALAAQAAGVKNRIHAVTGLGHVFISQSMRARILRPLVKGLLRQALRGKGSHLILQNPDDRSLFLKHKLTEAKRIHLIRGSGVDIEHFAPVQRERKGKFRVLLAARLLWEKGIREYAEAAELLTHRSDELEFLLAGVADPGNPSAVPKQDMMRWQKSGLLTVLGHVENMQQLMTEVDLMVLPSWREGTPRGLLEAASMALPIITTDAPGCREIVENERNGFLVPVGDTVALAEKIEYLLDHPETCLRFGTAGRKKVCKEFDQEIVFRQTWEVYRSLGILNKSIRGG</sequence>
<dbReference type="Pfam" id="PF13692">
    <property type="entry name" value="Glyco_trans_1_4"/>
    <property type="match status" value="1"/>
</dbReference>
<dbReference type="SUPFAM" id="SSF53756">
    <property type="entry name" value="UDP-Glycosyltransferase/glycogen phosphorylase"/>
    <property type="match status" value="1"/>
</dbReference>
<gene>
    <name evidence="2" type="ORF">H206_02333</name>
</gene>
<dbReference type="Pfam" id="PF13477">
    <property type="entry name" value="Glyco_trans_4_2"/>
    <property type="match status" value="1"/>
</dbReference>
<keyword evidence="3" id="KW-1185">Reference proteome</keyword>
<protein>
    <submittedName>
        <fullName evidence="2">Glycosyltransferase involved in cell wall bisynthesis</fullName>
    </submittedName>
</protein>
<dbReference type="PANTHER" id="PTHR12526">
    <property type="entry name" value="GLYCOSYLTRANSFERASE"/>
    <property type="match status" value="1"/>
</dbReference>
<dbReference type="InterPro" id="IPR028098">
    <property type="entry name" value="Glyco_trans_4-like_N"/>
</dbReference>